<dbReference type="InterPro" id="IPR000917">
    <property type="entry name" value="Sulfatase_N"/>
</dbReference>
<name>A0ABV5F6U1_9FLAO</name>
<organism evidence="4 5">
    <name type="scientific">Formosa undariae</name>
    <dbReference type="NCBI Taxonomy" id="1325436"/>
    <lineage>
        <taxon>Bacteria</taxon>
        <taxon>Pseudomonadati</taxon>
        <taxon>Bacteroidota</taxon>
        <taxon>Flavobacteriia</taxon>
        <taxon>Flavobacteriales</taxon>
        <taxon>Flavobacteriaceae</taxon>
        <taxon>Formosa</taxon>
    </lineage>
</organism>
<evidence type="ECO:0000313" key="4">
    <source>
        <dbReference type="EMBL" id="MFB9054833.1"/>
    </source>
</evidence>
<dbReference type="Proteomes" id="UP001589605">
    <property type="component" value="Unassembled WGS sequence"/>
</dbReference>
<dbReference type="PROSITE" id="PS51257">
    <property type="entry name" value="PROKAR_LIPOPROTEIN"/>
    <property type="match status" value="1"/>
</dbReference>
<gene>
    <name evidence="4" type="ORF">ACFFVB_17215</name>
</gene>
<protein>
    <submittedName>
        <fullName evidence="4">Sulfatase</fullName>
    </submittedName>
</protein>
<feature type="domain" description="Sulfatase N-terminal" evidence="3">
    <location>
        <begin position="37"/>
        <end position="362"/>
    </location>
</feature>
<proteinExistence type="predicted"/>
<dbReference type="InterPro" id="IPR017850">
    <property type="entry name" value="Alkaline_phosphatase_core_sf"/>
</dbReference>
<comment type="caution">
    <text evidence="4">The sequence shown here is derived from an EMBL/GenBank/DDBJ whole genome shotgun (WGS) entry which is preliminary data.</text>
</comment>
<reference evidence="4 5" key="1">
    <citation type="submission" date="2024-09" db="EMBL/GenBank/DDBJ databases">
        <authorList>
            <person name="Sun Q."/>
            <person name="Mori K."/>
        </authorList>
    </citation>
    <scope>NUCLEOTIDE SEQUENCE [LARGE SCALE GENOMIC DNA]</scope>
    <source>
        <strain evidence="4 5">CECT 8286</strain>
    </source>
</reference>
<dbReference type="PANTHER" id="PTHR45953">
    <property type="entry name" value="IDURONATE 2-SULFATASE"/>
    <property type="match status" value="1"/>
</dbReference>
<dbReference type="RefSeq" id="WP_382384470.1">
    <property type="nucleotide sequence ID" value="NZ_JBHMEZ010000032.1"/>
</dbReference>
<evidence type="ECO:0000313" key="5">
    <source>
        <dbReference type="Proteomes" id="UP001589605"/>
    </source>
</evidence>
<dbReference type="Pfam" id="PF00884">
    <property type="entry name" value="Sulfatase"/>
    <property type="match status" value="1"/>
</dbReference>
<dbReference type="PANTHER" id="PTHR45953:SF1">
    <property type="entry name" value="IDURONATE 2-SULFATASE"/>
    <property type="match status" value="1"/>
</dbReference>
<evidence type="ECO:0000256" key="1">
    <source>
        <dbReference type="ARBA" id="ARBA00022723"/>
    </source>
</evidence>
<evidence type="ECO:0000256" key="2">
    <source>
        <dbReference type="ARBA" id="ARBA00022801"/>
    </source>
</evidence>
<keyword evidence="2" id="KW-0378">Hydrolase</keyword>
<accession>A0ABV5F6U1</accession>
<evidence type="ECO:0000259" key="3">
    <source>
        <dbReference type="Pfam" id="PF00884"/>
    </source>
</evidence>
<dbReference type="SUPFAM" id="SSF53649">
    <property type="entry name" value="Alkaline phosphatase-like"/>
    <property type="match status" value="1"/>
</dbReference>
<dbReference type="CDD" id="cd16031">
    <property type="entry name" value="G6S_like"/>
    <property type="match status" value="1"/>
</dbReference>
<keyword evidence="1" id="KW-0479">Metal-binding</keyword>
<dbReference type="EMBL" id="JBHMEZ010000032">
    <property type="protein sequence ID" value="MFB9054833.1"/>
    <property type="molecule type" value="Genomic_DNA"/>
</dbReference>
<dbReference type="Gene3D" id="3.40.720.10">
    <property type="entry name" value="Alkaline Phosphatase, subunit A"/>
    <property type="match status" value="1"/>
</dbReference>
<sequence length="469" mass="54146">MKKLFRLIPIFCCLFFLTACDSKKKEPVVVAEKVEKPNIIFILTDDQRWDALGFQGNPIIKTPNMDELAGSGVYFKNAFVTTPICAASRATLFTGLYERTHDFNFGKPKLKDNYMYESYPYLLKKAGYRTGLVGKLGVKLNKGIEDSLFDTSKKTFWPYLVEVDGEERHLADINGDHAIDFIKSEKGKPFCLSLSFWSPHADDGAEEQYFWPKYVDSLYVNDTIPVPETADPKFFAALPEFMKHTMNRKRWYWRYDTPEKYQKMVKGYYKMISTVDGVIGRIRKTLEEEGLADNTVIVFMGDNGYYMGERGFSGKWLMHEQSLRVPLMIYDPREPKSAQSKTFDEMVLNLDIAPTLLDLAGVGIPESYQGESLVEFYNNDISNWRKSAFFEHQREGESLLPKTEAFRDDTYKFIRYEAAPEFIELYNLKEDFNEVNNLALDKKYSDLVDLYAKKCDSAVGKLMALRIKS</sequence>
<keyword evidence="5" id="KW-1185">Reference proteome</keyword>